<dbReference type="InterPro" id="IPR050109">
    <property type="entry name" value="HTH-type_TetR-like_transc_reg"/>
</dbReference>
<proteinExistence type="predicted"/>
<evidence type="ECO:0000256" key="2">
    <source>
        <dbReference type="PROSITE-ProRule" id="PRU00335"/>
    </source>
</evidence>
<dbReference type="PRINTS" id="PR00455">
    <property type="entry name" value="HTHTETR"/>
</dbReference>
<dbReference type="Gene3D" id="1.10.357.10">
    <property type="entry name" value="Tetracycline Repressor, domain 2"/>
    <property type="match status" value="1"/>
</dbReference>
<dbReference type="SUPFAM" id="SSF46689">
    <property type="entry name" value="Homeodomain-like"/>
    <property type="match status" value="1"/>
</dbReference>
<accession>A0ABT2GU63</accession>
<dbReference type="PANTHER" id="PTHR30055">
    <property type="entry name" value="HTH-TYPE TRANSCRIPTIONAL REGULATOR RUTR"/>
    <property type="match status" value="1"/>
</dbReference>
<dbReference type="EMBL" id="JANLCM010000002">
    <property type="protein sequence ID" value="MCS5719723.1"/>
    <property type="molecule type" value="Genomic_DNA"/>
</dbReference>
<feature type="domain" description="HTH tetR-type" evidence="3">
    <location>
        <begin position="9"/>
        <end position="69"/>
    </location>
</feature>
<keyword evidence="1 2" id="KW-0238">DNA-binding</keyword>
<reference evidence="4" key="1">
    <citation type="submission" date="2022-08" db="EMBL/GenBank/DDBJ databases">
        <authorList>
            <person name="Deng Y."/>
            <person name="Han X.-F."/>
            <person name="Zhang Y.-Q."/>
        </authorList>
    </citation>
    <scope>NUCLEOTIDE SEQUENCE</scope>
    <source>
        <strain evidence="4">CPCC 205763</strain>
    </source>
</reference>
<dbReference type="PROSITE" id="PS50977">
    <property type="entry name" value="HTH_TETR_2"/>
    <property type="match status" value="1"/>
</dbReference>
<gene>
    <name evidence="4" type="ORF">N1027_16440</name>
</gene>
<dbReference type="PANTHER" id="PTHR30055:SF209">
    <property type="entry name" value="POSSIBLE TRANSCRIPTIONAL REGULATORY PROTEIN (PROBABLY TETR-FAMILY)"/>
    <property type="match status" value="1"/>
</dbReference>
<dbReference type="InterPro" id="IPR009057">
    <property type="entry name" value="Homeodomain-like_sf"/>
</dbReference>
<protein>
    <submittedName>
        <fullName evidence="4">TetR/AcrR family transcriptional regulator</fullName>
    </submittedName>
</protein>
<comment type="caution">
    <text evidence="4">The sequence shown here is derived from an EMBL/GenBank/DDBJ whole genome shotgun (WGS) entry which is preliminary data.</text>
</comment>
<sequence length="238" mass="25274">MTDAISTRVGTRDKIIEVAALLLQHHGPAAVTTRGVAQGAGVQAPTIYRLFGDKDGLLEAVAEHVMASYVSKKAAVVEAASVDGVDPLVDLRAGWQTQIDFGLNNPDLFRLVSESNRVRDSPALASGKRVLEARVHRVAETGRLRVSEQRAVGIIQAAGTGAVQTMLGTPPEQRDLGLADDLYEAVLRQILTDAPEPADGAAIATTVAFRAIAPGLDSLSEAERQLLLEWLDRAIAGR</sequence>
<evidence type="ECO:0000256" key="1">
    <source>
        <dbReference type="ARBA" id="ARBA00023125"/>
    </source>
</evidence>
<name>A0ABT2GU63_9MICO</name>
<dbReference type="RefSeq" id="WP_259509210.1">
    <property type="nucleotide sequence ID" value="NZ_JANLCM010000002.1"/>
</dbReference>
<evidence type="ECO:0000313" key="5">
    <source>
        <dbReference type="Proteomes" id="UP001165584"/>
    </source>
</evidence>
<dbReference type="InterPro" id="IPR001647">
    <property type="entry name" value="HTH_TetR"/>
</dbReference>
<dbReference type="Proteomes" id="UP001165584">
    <property type="component" value="Unassembled WGS sequence"/>
</dbReference>
<evidence type="ECO:0000313" key="4">
    <source>
        <dbReference type="EMBL" id="MCS5719723.1"/>
    </source>
</evidence>
<feature type="DNA-binding region" description="H-T-H motif" evidence="2">
    <location>
        <begin position="32"/>
        <end position="51"/>
    </location>
</feature>
<dbReference type="Pfam" id="PF00440">
    <property type="entry name" value="TetR_N"/>
    <property type="match status" value="1"/>
</dbReference>
<evidence type="ECO:0000259" key="3">
    <source>
        <dbReference type="PROSITE" id="PS50977"/>
    </source>
</evidence>
<keyword evidence="5" id="KW-1185">Reference proteome</keyword>
<organism evidence="4 5">
    <name type="scientific">Herbiconiux aconitum</name>
    <dbReference type="NCBI Taxonomy" id="2970913"/>
    <lineage>
        <taxon>Bacteria</taxon>
        <taxon>Bacillati</taxon>
        <taxon>Actinomycetota</taxon>
        <taxon>Actinomycetes</taxon>
        <taxon>Micrococcales</taxon>
        <taxon>Microbacteriaceae</taxon>
        <taxon>Herbiconiux</taxon>
    </lineage>
</organism>